<name>A0AAD1IMS9_9MYCO</name>
<organism evidence="1 2">
    <name type="scientific">Mycolicibacterium litorale</name>
    <dbReference type="NCBI Taxonomy" id="758802"/>
    <lineage>
        <taxon>Bacteria</taxon>
        <taxon>Bacillati</taxon>
        <taxon>Actinomycetota</taxon>
        <taxon>Actinomycetes</taxon>
        <taxon>Mycobacteriales</taxon>
        <taxon>Mycobacteriaceae</taxon>
        <taxon>Mycolicibacterium</taxon>
    </lineage>
</organism>
<reference evidence="1 2" key="1">
    <citation type="journal article" date="2019" name="Emerg. Microbes Infect.">
        <title>Comprehensive subspecies identification of 175 nontuberculous mycobacteria species based on 7547 genomic profiles.</title>
        <authorList>
            <person name="Matsumoto Y."/>
            <person name="Kinjo T."/>
            <person name="Motooka D."/>
            <person name="Nabeya D."/>
            <person name="Jung N."/>
            <person name="Uechi K."/>
            <person name="Horii T."/>
            <person name="Iida T."/>
            <person name="Fujita J."/>
            <person name="Nakamura S."/>
        </authorList>
    </citation>
    <scope>NUCLEOTIDE SEQUENCE [LARGE SCALE GENOMIC DNA]</scope>
    <source>
        <strain evidence="1 2">JCM 17423</strain>
    </source>
</reference>
<evidence type="ECO:0008006" key="3">
    <source>
        <dbReference type="Google" id="ProtNLM"/>
    </source>
</evidence>
<gene>
    <name evidence="1" type="ORF">MLIT_36110</name>
</gene>
<dbReference type="RefSeq" id="WP_134057667.1">
    <property type="nucleotide sequence ID" value="NZ_AP022586.1"/>
</dbReference>
<evidence type="ECO:0000313" key="2">
    <source>
        <dbReference type="Proteomes" id="UP000466607"/>
    </source>
</evidence>
<proteinExistence type="predicted"/>
<protein>
    <recommendedName>
        <fullName evidence="3">DUF559 domain-containing protein</fullName>
    </recommendedName>
</protein>
<evidence type="ECO:0000313" key="1">
    <source>
        <dbReference type="EMBL" id="BBY18019.1"/>
    </source>
</evidence>
<dbReference type="AlphaFoldDB" id="A0AAD1IMS9"/>
<dbReference type="EMBL" id="AP022586">
    <property type="protein sequence ID" value="BBY18019.1"/>
    <property type="molecule type" value="Genomic_DNA"/>
</dbReference>
<keyword evidence="2" id="KW-1185">Reference proteome</keyword>
<sequence>MNQLRDPFIGSEALACGAVSRHQLRTRYRAVFPGVYAQKLSPLSLHERIVAAWLWSGRRATIAGLAAAALHGAKWIDDDVVVDLIYANPKPPPGIRTRRAVLLDGERQVVRGRAVTSPARTAFDLGREGRVDAAVERLDALVRATALGLGDVADLARHHPGVRGLRQLETAVDLVDSGAESPKETWLRLLIMRAGLPRPRTQIPVLGPDGAPFAFLDMGWENCMVAMEYDGEHHQTSRWVYTKDIRRAEKIDAAGWLVVRVVREDHPVDIVRRVRHARALRSASVL</sequence>
<accession>A0AAD1IMS9</accession>
<dbReference type="Proteomes" id="UP000466607">
    <property type="component" value="Chromosome"/>
</dbReference>